<proteinExistence type="predicted"/>
<feature type="transmembrane region" description="Helical" evidence="1">
    <location>
        <begin position="232"/>
        <end position="253"/>
    </location>
</feature>
<dbReference type="Proteomes" id="UP000077266">
    <property type="component" value="Unassembled WGS sequence"/>
</dbReference>
<keyword evidence="1" id="KW-0812">Transmembrane</keyword>
<dbReference type="AlphaFoldDB" id="A0A165Q4H6"/>
<keyword evidence="1" id="KW-0472">Membrane</keyword>
<dbReference type="OrthoDB" id="3251775at2759"/>
<feature type="transmembrane region" description="Helical" evidence="1">
    <location>
        <begin position="15"/>
        <end position="36"/>
    </location>
</feature>
<name>A0A165Q4H6_EXIGL</name>
<keyword evidence="1" id="KW-1133">Transmembrane helix</keyword>
<dbReference type="InterPro" id="IPR045340">
    <property type="entry name" value="DUF6533"/>
</dbReference>
<feature type="domain" description="DUF6533" evidence="2">
    <location>
        <begin position="24"/>
        <end position="66"/>
    </location>
</feature>
<sequence>MDSSNVMEMITRGEYWVQFAAYEHVAMYALLIYDWLICFEDELSLVKTPGVSPAKLAYLFCRYWALTTYPMVLWVDLINHSLELCERIFRLPLILQVLNLTGPALVIGIRAHAFTCRNTALSILLAACLVSFTSYQLWVVTTQAALNPQFGCFPVDVGRAKHLAGHFLAPLLFDCIAILIVLIHAIRTIPFYLWSATTITRVFIRDGVYYFAVMLFLHGFNAYMNFQPDGEIRGVGVPFDLLLPSILACRLVLNLRRAVLQDPEACPIAT</sequence>
<dbReference type="Pfam" id="PF20151">
    <property type="entry name" value="DUF6533"/>
    <property type="match status" value="1"/>
</dbReference>
<feature type="transmembrane region" description="Helical" evidence="1">
    <location>
        <begin position="167"/>
        <end position="186"/>
    </location>
</feature>
<evidence type="ECO:0000259" key="2">
    <source>
        <dbReference type="Pfam" id="PF20151"/>
    </source>
</evidence>
<reference evidence="3 4" key="1">
    <citation type="journal article" date="2016" name="Mol. Biol. Evol.">
        <title>Comparative Genomics of Early-Diverging Mushroom-Forming Fungi Provides Insights into the Origins of Lignocellulose Decay Capabilities.</title>
        <authorList>
            <person name="Nagy L.G."/>
            <person name="Riley R."/>
            <person name="Tritt A."/>
            <person name="Adam C."/>
            <person name="Daum C."/>
            <person name="Floudas D."/>
            <person name="Sun H."/>
            <person name="Yadav J.S."/>
            <person name="Pangilinan J."/>
            <person name="Larsson K.H."/>
            <person name="Matsuura K."/>
            <person name="Barry K."/>
            <person name="Labutti K."/>
            <person name="Kuo R."/>
            <person name="Ohm R.A."/>
            <person name="Bhattacharya S.S."/>
            <person name="Shirouzu T."/>
            <person name="Yoshinaga Y."/>
            <person name="Martin F.M."/>
            <person name="Grigoriev I.V."/>
            <person name="Hibbett D.S."/>
        </authorList>
    </citation>
    <scope>NUCLEOTIDE SEQUENCE [LARGE SCALE GENOMIC DNA]</scope>
    <source>
        <strain evidence="3 4">HHB12029</strain>
    </source>
</reference>
<feature type="transmembrane region" description="Helical" evidence="1">
    <location>
        <begin position="56"/>
        <end position="75"/>
    </location>
</feature>
<organism evidence="3 4">
    <name type="scientific">Exidia glandulosa HHB12029</name>
    <dbReference type="NCBI Taxonomy" id="1314781"/>
    <lineage>
        <taxon>Eukaryota</taxon>
        <taxon>Fungi</taxon>
        <taxon>Dikarya</taxon>
        <taxon>Basidiomycota</taxon>
        <taxon>Agaricomycotina</taxon>
        <taxon>Agaricomycetes</taxon>
        <taxon>Auriculariales</taxon>
        <taxon>Exidiaceae</taxon>
        <taxon>Exidia</taxon>
    </lineage>
</organism>
<feature type="transmembrane region" description="Helical" evidence="1">
    <location>
        <begin position="119"/>
        <end position="138"/>
    </location>
</feature>
<protein>
    <recommendedName>
        <fullName evidence="2">DUF6533 domain-containing protein</fullName>
    </recommendedName>
</protein>
<gene>
    <name evidence="3" type="ORF">EXIGLDRAFT_828820</name>
</gene>
<evidence type="ECO:0000313" key="4">
    <source>
        <dbReference type="Proteomes" id="UP000077266"/>
    </source>
</evidence>
<dbReference type="STRING" id="1314781.A0A165Q4H6"/>
<evidence type="ECO:0000256" key="1">
    <source>
        <dbReference type="SAM" id="Phobius"/>
    </source>
</evidence>
<dbReference type="EMBL" id="KV425885">
    <property type="protein sequence ID" value="KZW03063.1"/>
    <property type="molecule type" value="Genomic_DNA"/>
</dbReference>
<feature type="transmembrane region" description="Helical" evidence="1">
    <location>
        <begin position="207"/>
        <end position="226"/>
    </location>
</feature>
<accession>A0A165Q4H6</accession>
<feature type="transmembrane region" description="Helical" evidence="1">
    <location>
        <begin position="87"/>
        <end position="107"/>
    </location>
</feature>
<dbReference type="InParanoid" id="A0A165Q4H6"/>
<keyword evidence="4" id="KW-1185">Reference proteome</keyword>
<evidence type="ECO:0000313" key="3">
    <source>
        <dbReference type="EMBL" id="KZW03063.1"/>
    </source>
</evidence>